<evidence type="ECO:0000313" key="7">
    <source>
        <dbReference type="EMBL" id="MDR6434766.1"/>
    </source>
</evidence>
<organism evidence="7 8">
    <name type="scientific">Brucella pseudogrignonensis</name>
    <dbReference type="NCBI Taxonomy" id="419475"/>
    <lineage>
        <taxon>Bacteria</taxon>
        <taxon>Pseudomonadati</taxon>
        <taxon>Pseudomonadota</taxon>
        <taxon>Alphaproteobacteria</taxon>
        <taxon>Hyphomicrobiales</taxon>
        <taxon>Brucellaceae</taxon>
        <taxon>Brucella/Ochrobactrum group</taxon>
        <taxon>Brucella</taxon>
    </lineage>
</organism>
<keyword evidence="2" id="KW-0949">S-adenosyl-L-methionine</keyword>
<gene>
    <name evidence="7" type="ORF">J2782_004519</name>
</gene>
<dbReference type="NCBIfam" id="TIGR04107">
    <property type="entry name" value="rSAM_HutW"/>
    <property type="match status" value="1"/>
</dbReference>
<sequence>MPSKFDVQSFYANENGADPLKDAFSKRRAVMPFRGTSKLECDDLQSAWIDILSQPSERSKRLAYIHVPFCANHCLFCGFYRNAYVPQIGAGYVDLIIDEICRDASRLALRNNPIHAIYLGGGTPTALSADELSRLLTTVREELPLAPDCEITVEGRIIHFTDDKIDACLEAGANRFSIGVQSFDTDVRRRQGRKASREDAIRFLEGIRDRDRAALIIDLIYGLPGQTLDVWQRDLETAAELCPDGIDLYGLNLIPGTPLFTAISAGKFPATAGLSDIGALYQTGVEFFRRRNWRQLTNNHWGRTTRERNLYNILIKEGAACLAFGSGAGGSIGPYSYGLKSDLSSYSESVSSGFKPLGMLNRSDGNQHLRNFITASFEVGFLDLAQLLQLADHRLSYGDFVPLVQQWQRSGLLTFNGNIIELSVAGRFWYANLISAFQDILQGRLLPTSNAA</sequence>
<dbReference type="SFLD" id="SFLDF00311">
    <property type="entry name" value="heme_degradation_proteins_(Hut"/>
    <property type="match status" value="1"/>
</dbReference>
<dbReference type="SMART" id="SM00729">
    <property type="entry name" value="Elp3"/>
    <property type="match status" value="1"/>
</dbReference>
<dbReference type="InterPro" id="IPR034505">
    <property type="entry name" value="Coproporphyrinogen-III_oxidase"/>
</dbReference>
<keyword evidence="4" id="KW-0408">Iron</keyword>
<comment type="caution">
    <text evidence="7">The sequence shown here is derived from an EMBL/GenBank/DDBJ whole genome shotgun (WGS) entry which is preliminary data.</text>
</comment>
<dbReference type="SFLD" id="SFLDS00029">
    <property type="entry name" value="Radical_SAM"/>
    <property type="match status" value="1"/>
</dbReference>
<dbReference type="InterPro" id="IPR007197">
    <property type="entry name" value="rSAM"/>
</dbReference>
<evidence type="ECO:0000256" key="3">
    <source>
        <dbReference type="ARBA" id="ARBA00022723"/>
    </source>
</evidence>
<dbReference type="InterPro" id="IPR006638">
    <property type="entry name" value="Elp3/MiaA/NifB-like_rSAM"/>
</dbReference>
<evidence type="ECO:0000256" key="2">
    <source>
        <dbReference type="ARBA" id="ARBA00022691"/>
    </source>
</evidence>
<reference evidence="7 8" key="1">
    <citation type="submission" date="2023-07" db="EMBL/GenBank/DDBJ databases">
        <title>Sorghum-associated microbial communities from plants grown in Nebraska, USA.</title>
        <authorList>
            <person name="Schachtman D."/>
        </authorList>
    </citation>
    <scope>NUCLEOTIDE SEQUENCE [LARGE SCALE GENOMIC DNA]</scope>
    <source>
        <strain evidence="7 8">DS1730</strain>
    </source>
</reference>
<keyword evidence="3" id="KW-0479">Metal-binding</keyword>
<dbReference type="EC" id="1.3.98.3" evidence="7"/>
<dbReference type="GO" id="GO:0051989">
    <property type="term" value="F:coproporphyrinogen dehydrogenase activity"/>
    <property type="evidence" value="ECO:0007669"/>
    <property type="project" value="UniProtKB-EC"/>
</dbReference>
<dbReference type="SFLD" id="SFLDG01065">
    <property type="entry name" value="anaerobic_coproporphyrinogen-I"/>
    <property type="match status" value="1"/>
</dbReference>
<name>A0ABU1MGL5_9HYPH</name>
<keyword evidence="8" id="KW-1185">Reference proteome</keyword>
<dbReference type="PANTHER" id="PTHR13932:SF9">
    <property type="entry name" value="COPROPORPHYRINOGEN III OXIDASE"/>
    <property type="match status" value="1"/>
</dbReference>
<dbReference type="EMBL" id="JAVDQT010000015">
    <property type="protein sequence ID" value="MDR6434766.1"/>
    <property type="molecule type" value="Genomic_DNA"/>
</dbReference>
<evidence type="ECO:0000256" key="1">
    <source>
        <dbReference type="ARBA" id="ARBA00001966"/>
    </source>
</evidence>
<dbReference type="Proteomes" id="UP001184614">
    <property type="component" value="Unassembled WGS sequence"/>
</dbReference>
<accession>A0ABU1MGL5</accession>
<dbReference type="RefSeq" id="WP_310016259.1">
    <property type="nucleotide sequence ID" value="NZ_JAVDQT010000015.1"/>
</dbReference>
<dbReference type="PANTHER" id="PTHR13932">
    <property type="entry name" value="COPROPORPHYRINIGEN III OXIDASE"/>
    <property type="match status" value="1"/>
</dbReference>
<dbReference type="InterPro" id="IPR058240">
    <property type="entry name" value="rSAM_sf"/>
</dbReference>
<dbReference type="SUPFAM" id="SSF102114">
    <property type="entry name" value="Radical SAM enzymes"/>
    <property type="match status" value="1"/>
</dbReference>
<keyword evidence="5" id="KW-0411">Iron-sulfur</keyword>
<dbReference type="CDD" id="cd01335">
    <property type="entry name" value="Radical_SAM"/>
    <property type="match status" value="1"/>
</dbReference>
<dbReference type="Pfam" id="PF04055">
    <property type="entry name" value="Radical_SAM"/>
    <property type="match status" value="1"/>
</dbReference>
<evidence type="ECO:0000313" key="8">
    <source>
        <dbReference type="Proteomes" id="UP001184614"/>
    </source>
</evidence>
<dbReference type="PROSITE" id="PS51918">
    <property type="entry name" value="RADICAL_SAM"/>
    <property type="match status" value="1"/>
</dbReference>
<keyword evidence="7" id="KW-0560">Oxidoreductase</keyword>
<dbReference type="SFLD" id="SFLDG01082">
    <property type="entry name" value="B12-binding_domain_containing"/>
    <property type="match status" value="1"/>
</dbReference>
<dbReference type="Gene3D" id="3.20.20.70">
    <property type="entry name" value="Aldolase class I"/>
    <property type="match status" value="1"/>
</dbReference>
<evidence type="ECO:0000256" key="5">
    <source>
        <dbReference type="ARBA" id="ARBA00023014"/>
    </source>
</evidence>
<proteinExistence type="predicted"/>
<protein>
    <submittedName>
        <fullName evidence="7">Oxygen-independent coproporphyrinogen-3 oxidase</fullName>
        <ecNumber evidence="7">1.3.98.3</ecNumber>
    </submittedName>
</protein>
<evidence type="ECO:0000259" key="6">
    <source>
        <dbReference type="PROSITE" id="PS51918"/>
    </source>
</evidence>
<comment type="cofactor">
    <cofactor evidence="1">
        <name>[4Fe-4S] cluster</name>
        <dbReference type="ChEBI" id="CHEBI:49883"/>
    </cofactor>
</comment>
<dbReference type="InterPro" id="IPR013785">
    <property type="entry name" value="Aldolase_TIM"/>
</dbReference>
<feature type="domain" description="Radical SAM core" evidence="6">
    <location>
        <begin position="55"/>
        <end position="303"/>
    </location>
</feature>
<dbReference type="InterPro" id="IPR026332">
    <property type="entry name" value="HutW"/>
</dbReference>
<evidence type="ECO:0000256" key="4">
    <source>
        <dbReference type="ARBA" id="ARBA00023004"/>
    </source>
</evidence>